<gene>
    <name evidence="8" type="ORF">SAMN06295909_3737</name>
</gene>
<proteinExistence type="predicted"/>
<name>A0ABY1RIK9_9MICO</name>
<evidence type="ECO:0000313" key="9">
    <source>
        <dbReference type="Proteomes" id="UP000194464"/>
    </source>
</evidence>
<dbReference type="SUPFAM" id="SSF103473">
    <property type="entry name" value="MFS general substrate transporter"/>
    <property type="match status" value="1"/>
</dbReference>
<feature type="domain" description="Major facilitator superfamily (MFS) profile" evidence="7">
    <location>
        <begin position="27"/>
        <end position="427"/>
    </location>
</feature>
<dbReference type="EMBL" id="FXWJ01000006">
    <property type="protein sequence ID" value="SMQ75243.1"/>
    <property type="molecule type" value="Genomic_DNA"/>
</dbReference>
<keyword evidence="4 6" id="KW-0472">Membrane</keyword>
<reference evidence="8 9" key="1">
    <citation type="submission" date="2017-04" db="EMBL/GenBank/DDBJ databases">
        <authorList>
            <person name="Varghese N."/>
            <person name="Submissions S."/>
        </authorList>
    </citation>
    <scope>NUCLEOTIDE SEQUENCE [LARGE SCALE GENOMIC DNA]</scope>
    <source>
        <strain evidence="8 9">VKM Ac-1784</strain>
    </source>
</reference>
<feature type="transmembrane region" description="Helical" evidence="6">
    <location>
        <begin position="192"/>
        <end position="210"/>
    </location>
</feature>
<evidence type="ECO:0000259" key="7">
    <source>
        <dbReference type="PROSITE" id="PS50850"/>
    </source>
</evidence>
<evidence type="ECO:0000256" key="4">
    <source>
        <dbReference type="ARBA" id="ARBA00023136"/>
    </source>
</evidence>
<keyword evidence="9" id="KW-1185">Reference proteome</keyword>
<evidence type="ECO:0000256" key="3">
    <source>
        <dbReference type="ARBA" id="ARBA00022989"/>
    </source>
</evidence>
<feature type="transmembrane region" description="Helical" evidence="6">
    <location>
        <begin position="66"/>
        <end position="88"/>
    </location>
</feature>
<feature type="transmembrane region" description="Helical" evidence="6">
    <location>
        <begin position="382"/>
        <end position="404"/>
    </location>
</feature>
<dbReference type="PANTHER" id="PTHR23527">
    <property type="entry name" value="BLL3282 PROTEIN"/>
    <property type="match status" value="1"/>
</dbReference>
<evidence type="ECO:0000256" key="6">
    <source>
        <dbReference type="SAM" id="Phobius"/>
    </source>
</evidence>
<feature type="transmembrane region" description="Helical" evidence="6">
    <location>
        <begin position="244"/>
        <end position="272"/>
    </location>
</feature>
<feature type="transmembrane region" description="Helical" evidence="6">
    <location>
        <begin position="95"/>
        <end position="114"/>
    </location>
</feature>
<evidence type="ECO:0000256" key="1">
    <source>
        <dbReference type="ARBA" id="ARBA00004651"/>
    </source>
</evidence>
<dbReference type="Proteomes" id="UP000194464">
    <property type="component" value="Unassembled WGS sequence"/>
</dbReference>
<dbReference type="Pfam" id="PF07690">
    <property type="entry name" value="MFS_1"/>
    <property type="match status" value="1"/>
</dbReference>
<dbReference type="PANTHER" id="PTHR23527:SF1">
    <property type="entry name" value="BLL3282 PROTEIN"/>
    <property type="match status" value="1"/>
</dbReference>
<feature type="transmembrane region" description="Helical" evidence="6">
    <location>
        <begin position="278"/>
        <end position="303"/>
    </location>
</feature>
<feature type="region of interest" description="Disordered" evidence="5">
    <location>
        <begin position="1"/>
        <end position="23"/>
    </location>
</feature>
<protein>
    <submittedName>
        <fullName evidence="8">Sugar phosphate permease</fullName>
    </submittedName>
</protein>
<keyword evidence="2 6" id="KW-0812">Transmembrane</keyword>
<dbReference type="InterPro" id="IPR020846">
    <property type="entry name" value="MFS_dom"/>
</dbReference>
<evidence type="ECO:0000313" key="8">
    <source>
        <dbReference type="EMBL" id="SMQ75243.1"/>
    </source>
</evidence>
<keyword evidence="3 6" id="KW-1133">Transmembrane helix</keyword>
<dbReference type="PROSITE" id="PS50850">
    <property type="entry name" value="MFS"/>
    <property type="match status" value="1"/>
</dbReference>
<sequence>MTGSTPAPVAPATARGTRPPMPNAGRAWTVLGLGVAAQTAGTLFVSTPAFLIPLLHAERGMSLAEAGVLAAAPTLGMVLTLIAWGWLADRVGERIVIAGGLALTALAAAGAIAADGLIPSLGYGPLGILLLLGGAASASTNSASGRIVVGWFPKDRRGLAMGIRQMSQPLGVTAAAVTVPSVAAASGISAALLISLVATGVLAVACTIGLRNPPRTVAPTPVPTETTPNPVAARPRNPYRGDGFLWRIHAVSILLVVPQFTLTTFALVWLVTDQGWNALAAGVLVGVAQFVGAIGRIGVGVLSDRVGSRVRPLRWVAVSAVVVMLLLAGVGLLQWPVAVAVALVVASAVTVADNGLAFTSVAEMAGPAWAGRALGAQNTGQFIAASVVGPAVGALIGLVGYPLAFLAVAVLPALAIPIIPSEVAEHDHL</sequence>
<dbReference type="InterPro" id="IPR036259">
    <property type="entry name" value="MFS_trans_sf"/>
</dbReference>
<comment type="caution">
    <text evidence="8">The sequence shown here is derived from an EMBL/GenBank/DDBJ whole genome shotgun (WGS) entry which is preliminary data.</text>
</comment>
<dbReference type="InterPro" id="IPR011701">
    <property type="entry name" value="MFS"/>
</dbReference>
<comment type="subcellular location">
    <subcellularLocation>
        <location evidence="1">Cell membrane</location>
        <topology evidence="1">Multi-pass membrane protein</topology>
    </subcellularLocation>
</comment>
<evidence type="ECO:0000256" key="5">
    <source>
        <dbReference type="SAM" id="MobiDB-lite"/>
    </source>
</evidence>
<feature type="transmembrane region" description="Helical" evidence="6">
    <location>
        <begin position="339"/>
        <end position="361"/>
    </location>
</feature>
<accession>A0ABY1RIK9</accession>
<organism evidence="8 9">
    <name type="scientific">Plantibacter elymi</name>
    <name type="common">nom. nud.</name>
    <dbReference type="NCBI Taxonomy" id="199708"/>
    <lineage>
        <taxon>Bacteria</taxon>
        <taxon>Bacillati</taxon>
        <taxon>Actinomycetota</taxon>
        <taxon>Actinomycetes</taxon>
        <taxon>Micrococcales</taxon>
        <taxon>Microbacteriaceae</taxon>
        <taxon>Plantibacter</taxon>
    </lineage>
</organism>
<evidence type="ECO:0000256" key="2">
    <source>
        <dbReference type="ARBA" id="ARBA00022692"/>
    </source>
</evidence>
<dbReference type="InterPro" id="IPR052952">
    <property type="entry name" value="MFS-Transporter"/>
</dbReference>
<dbReference type="RefSeq" id="WP_369821918.1">
    <property type="nucleotide sequence ID" value="NZ_FXWJ01000006.1"/>
</dbReference>
<feature type="transmembrane region" description="Helical" evidence="6">
    <location>
        <begin position="315"/>
        <end position="333"/>
    </location>
</feature>
<dbReference type="Gene3D" id="1.20.1250.20">
    <property type="entry name" value="MFS general substrate transporter like domains"/>
    <property type="match status" value="2"/>
</dbReference>
<feature type="transmembrane region" description="Helical" evidence="6">
    <location>
        <begin position="28"/>
        <end position="54"/>
    </location>
</feature>